<dbReference type="Pfam" id="PF13175">
    <property type="entry name" value="AAA_15"/>
    <property type="match status" value="1"/>
</dbReference>
<protein>
    <submittedName>
        <fullName evidence="4">Putative ATP-dependent endonuclease of OLD family</fullName>
    </submittedName>
</protein>
<keyword evidence="4" id="KW-0540">Nuclease</keyword>
<dbReference type="SUPFAM" id="SSF52540">
    <property type="entry name" value="P-loop containing nucleoside triphosphate hydrolases"/>
    <property type="match status" value="1"/>
</dbReference>
<dbReference type="InterPro" id="IPR051396">
    <property type="entry name" value="Bact_Antivir_Def_Nuclease"/>
</dbReference>
<organism evidence="4 5">
    <name type="scientific">Streptomyces stelliscabiei</name>
    <dbReference type="NCBI Taxonomy" id="146820"/>
    <lineage>
        <taxon>Bacteria</taxon>
        <taxon>Bacillati</taxon>
        <taxon>Actinomycetota</taxon>
        <taxon>Actinomycetes</taxon>
        <taxon>Kitasatosporales</taxon>
        <taxon>Streptomycetaceae</taxon>
        <taxon>Streptomyces</taxon>
    </lineage>
</organism>
<dbReference type="CDD" id="cd01026">
    <property type="entry name" value="TOPRIM_OLD"/>
    <property type="match status" value="1"/>
</dbReference>
<proteinExistence type="predicted"/>
<comment type="caution">
    <text evidence="4">The sequence shown here is derived from an EMBL/GenBank/DDBJ whole genome shotgun (WGS) entry which is preliminary data.</text>
</comment>
<evidence type="ECO:0000313" key="5">
    <source>
        <dbReference type="Proteomes" id="UP000629287"/>
    </source>
</evidence>
<evidence type="ECO:0000259" key="3">
    <source>
        <dbReference type="Pfam" id="PF20469"/>
    </source>
</evidence>
<dbReference type="Pfam" id="PF20469">
    <property type="entry name" value="OLD-like_TOPRIM"/>
    <property type="match status" value="1"/>
</dbReference>
<feature type="compositionally biased region" description="Polar residues" evidence="1">
    <location>
        <begin position="709"/>
        <end position="727"/>
    </location>
</feature>
<dbReference type="EMBL" id="JADBGF010000001">
    <property type="protein sequence ID" value="MBE1598454.1"/>
    <property type="molecule type" value="Genomic_DNA"/>
</dbReference>
<feature type="region of interest" description="Disordered" evidence="1">
    <location>
        <begin position="705"/>
        <end position="727"/>
    </location>
</feature>
<feature type="domain" description="Endonuclease GajA/Old nuclease/RecF-like AAA" evidence="2">
    <location>
        <begin position="1"/>
        <end position="396"/>
    </location>
</feature>
<gene>
    <name evidence="4" type="ORF">H4687_004583</name>
</gene>
<evidence type="ECO:0000313" key="4">
    <source>
        <dbReference type="EMBL" id="MBE1598454.1"/>
    </source>
</evidence>
<dbReference type="AlphaFoldDB" id="A0A8I0P973"/>
<accession>A0A8I0P973</accession>
<dbReference type="InterPro" id="IPR041685">
    <property type="entry name" value="AAA_GajA/Old/RecF-like"/>
</dbReference>
<sequence>MQITKISIQNFRGIRELSIPMANFSCIIGENNAGKSSILQALDIFFNNPGLRDSDFYRKEESIRVEVTFDEIKDEDLGRLTDEHRSRIAEHVSEGRLSLSRLYSQPGKGVLRMVAPMPIDKRYWPDAITEVTAKKSGQELRANAVFHIPDLADVLPPRPTQKQVREEVEKLIAALPADQKRPDDVPLVTGMDKSIHALLPEVIYIPAVKDLSDDLKTAETASFGKLIGILFNTIKPKLANIDALFSTLENLLNVTEVDGVEVDDRLKDVITVERAVEKNLQEAFPETSIRIEIPPPDLKSVLNNAQIAIDDGVRSGFKSKGDGLRRSITFAILRAYADMRSQERMSDSSMAPRPYLLLFEEPELFLHPRAQIQLFEALKVFAADNHVMVSTHSSAFFSPQATGTFVKLIKDRSATPPCAKAFPVDLSDLRLKDQFQMVRQENNDAAFFCESILLVEGDSDHIVIPHIARTLNPAWDFAKKSVAIARVGGKHNIQRYRSFFERFGVSVSVLVDLDALTEGFDKLGASDPATKMRNELMQDVGNMLTGTHVSGVDLSGNQLRKIKESPTIKEIWSEAKKQGELFNSRECTWEDLRDAVDKFFHQVVTRDARLQVLKELHDGPMADKHKLVIEALRKEGIYVLSKGAIEAYYPRPAAGDKLRAAQEYCDELTDPHQIRQLVNTDGESGDCEFDLIFANFFGERVLTHRRSSPDLTSSPTSEISAPTNVDS</sequence>
<name>A0A8I0P973_9ACTN</name>
<dbReference type="Gene3D" id="3.40.50.300">
    <property type="entry name" value="P-loop containing nucleotide triphosphate hydrolases"/>
    <property type="match status" value="1"/>
</dbReference>
<dbReference type="OrthoDB" id="104167at2"/>
<reference evidence="4 5" key="1">
    <citation type="submission" date="2020-10" db="EMBL/GenBank/DDBJ databases">
        <title>Sequencing the genomes of 1000 actinobacteria strains.</title>
        <authorList>
            <person name="Klenk H.-P."/>
        </authorList>
    </citation>
    <scope>NUCLEOTIDE SEQUENCE [LARGE SCALE GENOMIC DNA]</scope>
    <source>
        <strain evidence="4 5">DSM 41803</strain>
    </source>
</reference>
<dbReference type="GO" id="GO:0004519">
    <property type="term" value="F:endonuclease activity"/>
    <property type="evidence" value="ECO:0007669"/>
    <property type="project" value="UniProtKB-KW"/>
</dbReference>
<keyword evidence="4" id="KW-0378">Hydrolase</keyword>
<evidence type="ECO:0000259" key="2">
    <source>
        <dbReference type="Pfam" id="PF13175"/>
    </source>
</evidence>
<dbReference type="PANTHER" id="PTHR43581">
    <property type="entry name" value="ATP/GTP PHOSPHATASE"/>
    <property type="match status" value="1"/>
</dbReference>
<dbReference type="PANTHER" id="PTHR43581:SF4">
    <property type="entry name" value="ATP_GTP PHOSPHATASE"/>
    <property type="match status" value="1"/>
</dbReference>
<evidence type="ECO:0000256" key="1">
    <source>
        <dbReference type="SAM" id="MobiDB-lite"/>
    </source>
</evidence>
<dbReference type="GeneID" id="86829143"/>
<dbReference type="Proteomes" id="UP000629287">
    <property type="component" value="Unassembled WGS sequence"/>
</dbReference>
<dbReference type="InterPro" id="IPR034139">
    <property type="entry name" value="TOPRIM_OLD"/>
</dbReference>
<keyword evidence="4" id="KW-0255">Endonuclease</keyword>
<feature type="domain" description="OLD protein-like TOPRIM" evidence="3">
    <location>
        <begin position="447"/>
        <end position="514"/>
    </location>
</feature>
<dbReference type="RefSeq" id="WP_159026185.1">
    <property type="nucleotide sequence ID" value="NZ_JADBGF010000001.1"/>
</dbReference>
<keyword evidence="5" id="KW-1185">Reference proteome</keyword>
<dbReference type="InterPro" id="IPR027417">
    <property type="entry name" value="P-loop_NTPase"/>
</dbReference>